<dbReference type="InterPro" id="IPR014729">
    <property type="entry name" value="Rossmann-like_a/b/a_fold"/>
</dbReference>
<dbReference type="RefSeq" id="WP_137193324.1">
    <property type="nucleotide sequence ID" value="NZ_CP039964.1"/>
</dbReference>
<reference evidence="2 3" key="1">
    <citation type="submission" date="2019-05" db="EMBL/GenBank/DDBJ databases">
        <title>Pseudorhodobacter turbinis sp. nov., isolated from the gut of the Korean turban shell.</title>
        <authorList>
            <person name="Jeong Y.-S."/>
            <person name="Kang W.-R."/>
            <person name="Bae J.-W."/>
        </authorList>
    </citation>
    <scope>NUCLEOTIDE SEQUENCE [LARGE SCALE GENOMIC DNA]</scope>
    <source>
        <strain evidence="2 3">S12M18</strain>
    </source>
</reference>
<dbReference type="Gene3D" id="3.40.50.620">
    <property type="entry name" value="HUPs"/>
    <property type="match status" value="1"/>
</dbReference>
<dbReference type="OrthoDB" id="9792500at2"/>
<organism evidence="2 3">
    <name type="scientific">Pseudorhodobacter turbinis</name>
    <dbReference type="NCBI Taxonomy" id="2500533"/>
    <lineage>
        <taxon>Bacteria</taxon>
        <taxon>Pseudomonadati</taxon>
        <taxon>Pseudomonadota</taxon>
        <taxon>Alphaproteobacteria</taxon>
        <taxon>Rhodobacterales</taxon>
        <taxon>Paracoccaceae</taxon>
        <taxon>Pseudorhodobacter</taxon>
    </lineage>
</organism>
<evidence type="ECO:0000259" key="1">
    <source>
        <dbReference type="Pfam" id="PF00582"/>
    </source>
</evidence>
<dbReference type="SUPFAM" id="SSF52402">
    <property type="entry name" value="Adenine nucleotide alpha hydrolases-like"/>
    <property type="match status" value="1"/>
</dbReference>
<dbReference type="EMBL" id="CP039964">
    <property type="protein sequence ID" value="QCO55614.1"/>
    <property type="molecule type" value="Genomic_DNA"/>
</dbReference>
<dbReference type="Pfam" id="PF00582">
    <property type="entry name" value="Usp"/>
    <property type="match status" value="1"/>
</dbReference>
<dbReference type="InterPro" id="IPR006016">
    <property type="entry name" value="UspA"/>
</dbReference>
<evidence type="ECO:0000313" key="2">
    <source>
        <dbReference type="EMBL" id="QCO55614.1"/>
    </source>
</evidence>
<keyword evidence="3" id="KW-1185">Reference proteome</keyword>
<dbReference type="CDD" id="cd00293">
    <property type="entry name" value="USP-like"/>
    <property type="match status" value="1"/>
</dbReference>
<dbReference type="KEGG" id="pseb:EOK75_07595"/>
<proteinExistence type="predicted"/>
<feature type="domain" description="UspA" evidence="1">
    <location>
        <begin position="1"/>
        <end position="137"/>
    </location>
</feature>
<dbReference type="AlphaFoldDB" id="A0A4V1E0S1"/>
<name>A0A4V1E0S1_9RHOB</name>
<sequence length="137" mass="14517">MYSNIMIPVNLAQVDQTDKALAVAVDMAKLYGAKVTVVGVGQTVPNEVSRTPAEFTEKLAAFAKERSAILGVTLAPHAEISHDPSVDLDNLLKNAAKALGVDLIVMASHVPGFAEYFFSSNAGYLASHATISVFVVR</sequence>
<dbReference type="Proteomes" id="UP000298631">
    <property type="component" value="Chromosome"/>
</dbReference>
<evidence type="ECO:0000313" key="3">
    <source>
        <dbReference type="Proteomes" id="UP000298631"/>
    </source>
</evidence>
<gene>
    <name evidence="2" type="ORF">EOK75_07595</name>
</gene>
<accession>A0A4V1E0S1</accession>
<protein>
    <submittedName>
        <fullName evidence="2">Universal stress protein</fullName>
    </submittedName>
</protein>